<reference evidence="1 2" key="1">
    <citation type="submission" date="2023-02" db="EMBL/GenBank/DDBJ databases">
        <title>LHISI_Scaffold_Assembly.</title>
        <authorList>
            <person name="Stuart O.P."/>
            <person name="Cleave R."/>
            <person name="Magrath M.J.L."/>
            <person name="Mikheyev A.S."/>
        </authorList>
    </citation>
    <scope>NUCLEOTIDE SEQUENCE [LARGE SCALE GENOMIC DNA]</scope>
    <source>
        <strain evidence="1">Daus_M_001</strain>
        <tissue evidence="1">Leg muscle</tissue>
    </source>
</reference>
<protein>
    <submittedName>
        <fullName evidence="1">Uncharacterized protein</fullName>
    </submittedName>
</protein>
<accession>A0ABQ9GNF0</accession>
<dbReference type="Proteomes" id="UP001159363">
    <property type="component" value="Chromosome 9"/>
</dbReference>
<dbReference type="EMBL" id="JARBHB010000010">
    <property type="protein sequence ID" value="KAJ8873535.1"/>
    <property type="molecule type" value="Genomic_DNA"/>
</dbReference>
<proteinExistence type="predicted"/>
<keyword evidence="2" id="KW-1185">Reference proteome</keyword>
<name>A0ABQ9GNF0_9NEOP</name>
<evidence type="ECO:0000313" key="2">
    <source>
        <dbReference type="Proteomes" id="UP001159363"/>
    </source>
</evidence>
<organism evidence="1 2">
    <name type="scientific">Dryococelus australis</name>
    <dbReference type="NCBI Taxonomy" id="614101"/>
    <lineage>
        <taxon>Eukaryota</taxon>
        <taxon>Metazoa</taxon>
        <taxon>Ecdysozoa</taxon>
        <taxon>Arthropoda</taxon>
        <taxon>Hexapoda</taxon>
        <taxon>Insecta</taxon>
        <taxon>Pterygota</taxon>
        <taxon>Neoptera</taxon>
        <taxon>Polyneoptera</taxon>
        <taxon>Phasmatodea</taxon>
        <taxon>Verophasmatodea</taxon>
        <taxon>Anareolatae</taxon>
        <taxon>Phasmatidae</taxon>
        <taxon>Eurycanthinae</taxon>
        <taxon>Dryococelus</taxon>
    </lineage>
</organism>
<comment type="caution">
    <text evidence="1">The sequence shown here is derived from an EMBL/GenBank/DDBJ whole genome shotgun (WGS) entry which is preliminary data.</text>
</comment>
<gene>
    <name evidence="1" type="ORF">PR048_024353</name>
</gene>
<evidence type="ECO:0000313" key="1">
    <source>
        <dbReference type="EMBL" id="KAJ8873535.1"/>
    </source>
</evidence>
<sequence length="109" mass="12609">MEFRRSRDERGWWLQAASDPVRKGLYRKVMSSGSKKPNFLELEEGVEKVRRGLFAFHVEESGGYKLVRETFAEEEKCGLQVVAGYIQPDTYAWISVARATPYTEIFKRG</sequence>